<dbReference type="Pfam" id="PF14417">
    <property type="entry name" value="MEDS"/>
    <property type="match status" value="1"/>
</dbReference>
<comment type="caution">
    <text evidence="4">The sequence shown here is derived from an EMBL/GenBank/DDBJ whole genome shotgun (WGS) entry which is preliminary data.</text>
</comment>
<protein>
    <submittedName>
        <fullName evidence="4">Anti-sigma regulatory factor (Ser/Thr protein kinase)</fullName>
    </submittedName>
</protein>
<feature type="domain" description="Histidine kinase/HSP90-like ATPase" evidence="2">
    <location>
        <begin position="205"/>
        <end position="311"/>
    </location>
</feature>
<dbReference type="Gene3D" id="3.30.565.10">
    <property type="entry name" value="Histidine kinase-like ATPase, C-terminal domain"/>
    <property type="match status" value="1"/>
</dbReference>
<dbReference type="PANTHER" id="PTHR35526">
    <property type="entry name" value="ANTI-SIGMA-F FACTOR RSBW-RELATED"/>
    <property type="match status" value="1"/>
</dbReference>
<dbReference type="Pfam" id="PF13581">
    <property type="entry name" value="HATPase_c_2"/>
    <property type="match status" value="1"/>
</dbReference>
<dbReference type="InterPro" id="IPR003594">
    <property type="entry name" value="HATPase_dom"/>
</dbReference>
<dbReference type="CDD" id="cd16936">
    <property type="entry name" value="HATPase_RsbW-like"/>
    <property type="match status" value="1"/>
</dbReference>
<organism evidence="4 5">
    <name type="scientific">Actinokineospora auranticolor</name>
    <dbReference type="NCBI Taxonomy" id="155976"/>
    <lineage>
        <taxon>Bacteria</taxon>
        <taxon>Bacillati</taxon>
        <taxon>Actinomycetota</taxon>
        <taxon>Actinomycetes</taxon>
        <taxon>Pseudonocardiales</taxon>
        <taxon>Pseudonocardiaceae</taxon>
        <taxon>Actinokineospora</taxon>
    </lineage>
</organism>
<dbReference type="RefSeq" id="WP_104481496.1">
    <property type="nucleotide sequence ID" value="NZ_CP154825.1"/>
</dbReference>
<keyword evidence="4" id="KW-0808">Transferase</keyword>
<dbReference type="InterPro" id="IPR050267">
    <property type="entry name" value="Anti-sigma-factor_SerPK"/>
</dbReference>
<dbReference type="EMBL" id="PTIX01000016">
    <property type="protein sequence ID" value="PPK65069.1"/>
    <property type="molecule type" value="Genomic_DNA"/>
</dbReference>
<evidence type="ECO:0000256" key="1">
    <source>
        <dbReference type="ARBA" id="ARBA00022527"/>
    </source>
</evidence>
<keyword evidence="5" id="KW-1185">Reference proteome</keyword>
<dbReference type="InterPro" id="IPR025847">
    <property type="entry name" value="MEDS_domain"/>
</dbReference>
<dbReference type="InterPro" id="IPR036890">
    <property type="entry name" value="HATPase_C_sf"/>
</dbReference>
<dbReference type="PANTHER" id="PTHR35526:SF3">
    <property type="entry name" value="ANTI-SIGMA-F FACTOR RSBW"/>
    <property type="match status" value="1"/>
</dbReference>
<reference evidence="4 5" key="1">
    <citation type="submission" date="2018-02" db="EMBL/GenBank/DDBJ databases">
        <title>Genomic Encyclopedia of Archaeal and Bacterial Type Strains, Phase II (KMG-II): from individual species to whole genera.</title>
        <authorList>
            <person name="Goeker M."/>
        </authorList>
    </citation>
    <scope>NUCLEOTIDE SEQUENCE [LARGE SCALE GENOMIC DNA]</scope>
    <source>
        <strain evidence="4 5">YU 961-1</strain>
    </source>
</reference>
<dbReference type="NCBIfam" id="NF041045">
    <property type="entry name" value="RsbA_anti_sig"/>
    <property type="match status" value="1"/>
</dbReference>
<name>A0A2S6GIM4_9PSEU</name>
<dbReference type="OrthoDB" id="4088450at2"/>
<sequence>MSSHTHPAERGYDHIALYYANDDELLDASVPFLTEGVDRDEATMIALDGHRADLVLAELPHPERVTILRTDAQYIRPAVAIKSYCDMFANLVEGGASAIRVVGEIPYSALTRDWDVWSRYEAAVNYAYDHFPVRSMCAYDTRTTPTAVLRDVAQTHSLVAAGGVQKPNPDYVEPPSFLGRPAPLVPHPLQRRPPTVELTDPTPGEARHVVSAACAGALPSGDLGDLVVSVSEIITNAIRHGSPPATLCLWAGARQVVVAIHDRGPGPADPFAGLVATPGPEGGGYGLWIAHQLCHHVTMTRTDTGFTVRLTMGHHS</sequence>
<dbReference type="GO" id="GO:0004674">
    <property type="term" value="F:protein serine/threonine kinase activity"/>
    <property type="evidence" value="ECO:0007669"/>
    <property type="project" value="UniProtKB-KW"/>
</dbReference>
<evidence type="ECO:0000313" key="4">
    <source>
        <dbReference type="EMBL" id="PPK65069.1"/>
    </source>
</evidence>
<dbReference type="SUPFAM" id="SSF55874">
    <property type="entry name" value="ATPase domain of HSP90 chaperone/DNA topoisomerase II/histidine kinase"/>
    <property type="match status" value="1"/>
</dbReference>
<feature type="domain" description="MEDS" evidence="3">
    <location>
        <begin position="13"/>
        <end position="156"/>
    </location>
</feature>
<keyword evidence="4" id="KW-0418">Kinase</keyword>
<keyword evidence="1" id="KW-0723">Serine/threonine-protein kinase</keyword>
<dbReference type="Proteomes" id="UP000239203">
    <property type="component" value="Unassembled WGS sequence"/>
</dbReference>
<dbReference type="InterPro" id="IPR047718">
    <property type="entry name" value="RsbA-like_anti_sig"/>
</dbReference>
<evidence type="ECO:0000313" key="5">
    <source>
        <dbReference type="Proteomes" id="UP000239203"/>
    </source>
</evidence>
<gene>
    <name evidence="4" type="ORF">CLV40_116112</name>
</gene>
<dbReference type="AlphaFoldDB" id="A0A2S6GIM4"/>
<evidence type="ECO:0000259" key="2">
    <source>
        <dbReference type="Pfam" id="PF13581"/>
    </source>
</evidence>
<proteinExistence type="predicted"/>
<accession>A0A2S6GIM4</accession>
<evidence type="ECO:0000259" key="3">
    <source>
        <dbReference type="Pfam" id="PF14417"/>
    </source>
</evidence>